<feature type="modified residue" description="4-aspartylphosphate" evidence="3">
    <location>
        <position position="67"/>
    </location>
</feature>
<dbReference type="PROSITE" id="PS50110">
    <property type="entry name" value="RESPONSE_REGULATORY"/>
    <property type="match status" value="1"/>
</dbReference>
<dbReference type="InterPro" id="IPR016032">
    <property type="entry name" value="Sig_transdc_resp-reg_C-effctor"/>
</dbReference>
<dbReference type="InterPro" id="IPR051015">
    <property type="entry name" value="EvgA-like"/>
</dbReference>
<dbReference type="SUPFAM" id="SSF52172">
    <property type="entry name" value="CheY-like"/>
    <property type="match status" value="1"/>
</dbReference>
<dbReference type="SUPFAM" id="SSF46894">
    <property type="entry name" value="C-terminal effector domain of the bipartite response regulators"/>
    <property type="match status" value="1"/>
</dbReference>
<dbReference type="PROSITE" id="PS50043">
    <property type="entry name" value="HTH_LUXR_2"/>
    <property type="match status" value="1"/>
</dbReference>
<dbReference type="GO" id="GO:0003677">
    <property type="term" value="F:DNA binding"/>
    <property type="evidence" value="ECO:0007669"/>
    <property type="project" value="UniProtKB-KW"/>
</dbReference>
<dbReference type="SMART" id="SM00448">
    <property type="entry name" value="REC"/>
    <property type="match status" value="1"/>
</dbReference>
<accession>A0A1I1RL59</accession>
<feature type="domain" description="Response regulatory" evidence="5">
    <location>
        <begin position="15"/>
        <end position="131"/>
    </location>
</feature>
<gene>
    <name evidence="6" type="ORF">SAMN05216372_10126</name>
</gene>
<evidence type="ECO:0000256" key="2">
    <source>
        <dbReference type="ARBA" id="ARBA00023125"/>
    </source>
</evidence>
<dbReference type="CDD" id="cd06170">
    <property type="entry name" value="LuxR_C_like"/>
    <property type="match status" value="1"/>
</dbReference>
<sequence length="217" mass="23467">MTDTYPILERPPQERIIVADDHPVFREGLSRIVQRVFPHACILEAGDMDEVLAQAAAGAPPSLFMLDLLFPGQSPEAIGALRQRFTRSSIVIVSMVDNRELIDEVMASGADGFIGKATPPDEIAEALQAVRDGEFVLTLGPAGVPAFAEARHLLEQLTPRQQDVLRLLVRGLANKEIARELDISPFTVRIHVSALMRTLDVGSRAAAAAMGAKAGLR</sequence>
<proteinExistence type="predicted"/>
<organism evidence="6 7">
    <name type="scientific">Pseudomonas straminea</name>
    <dbReference type="NCBI Taxonomy" id="47882"/>
    <lineage>
        <taxon>Bacteria</taxon>
        <taxon>Pseudomonadati</taxon>
        <taxon>Pseudomonadota</taxon>
        <taxon>Gammaproteobacteria</taxon>
        <taxon>Pseudomonadales</taxon>
        <taxon>Pseudomonadaceae</taxon>
        <taxon>Phytopseudomonas</taxon>
    </lineage>
</organism>
<dbReference type="Gene3D" id="3.40.50.2300">
    <property type="match status" value="1"/>
</dbReference>
<dbReference type="InterPro" id="IPR001789">
    <property type="entry name" value="Sig_transdc_resp-reg_receiver"/>
</dbReference>
<dbReference type="InterPro" id="IPR011006">
    <property type="entry name" value="CheY-like_superfamily"/>
</dbReference>
<dbReference type="RefSeq" id="WP_208604499.1">
    <property type="nucleotide sequence ID" value="NZ_BSSG01000003.1"/>
</dbReference>
<dbReference type="Pfam" id="PF00072">
    <property type="entry name" value="Response_reg"/>
    <property type="match status" value="1"/>
</dbReference>
<dbReference type="Pfam" id="PF00196">
    <property type="entry name" value="GerE"/>
    <property type="match status" value="1"/>
</dbReference>
<dbReference type="GO" id="GO:0006355">
    <property type="term" value="P:regulation of DNA-templated transcription"/>
    <property type="evidence" value="ECO:0007669"/>
    <property type="project" value="InterPro"/>
</dbReference>
<name>A0A1I1RL59_PSEOC</name>
<reference evidence="7" key="1">
    <citation type="submission" date="2016-10" db="EMBL/GenBank/DDBJ databases">
        <authorList>
            <person name="Varghese N."/>
            <person name="Submissions S."/>
        </authorList>
    </citation>
    <scope>NUCLEOTIDE SEQUENCE [LARGE SCALE GENOMIC DNA]</scope>
    <source>
        <strain evidence="7">JCM 2783</strain>
    </source>
</reference>
<keyword evidence="7" id="KW-1185">Reference proteome</keyword>
<dbReference type="SMART" id="SM00421">
    <property type="entry name" value="HTH_LUXR"/>
    <property type="match status" value="1"/>
</dbReference>
<dbReference type="InterPro" id="IPR000792">
    <property type="entry name" value="Tscrpt_reg_LuxR_C"/>
</dbReference>
<evidence type="ECO:0000256" key="1">
    <source>
        <dbReference type="ARBA" id="ARBA00022553"/>
    </source>
</evidence>
<dbReference type="GO" id="GO:0000160">
    <property type="term" value="P:phosphorelay signal transduction system"/>
    <property type="evidence" value="ECO:0007669"/>
    <property type="project" value="InterPro"/>
</dbReference>
<dbReference type="EMBL" id="FOMO01000001">
    <property type="protein sequence ID" value="SFD31130.1"/>
    <property type="molecule type" value="Genomic_DNA"/>
</dbReference>
<feature type="domain" description="HTH luxR-type" evidence="4">
    <location>
        <begin position="150"/>
        <end position="215"/>
    </location>
</feature>
<keyword evidence="1 3" id="KW-0597">Phosphoprotein</keyword>
<evidence type="ECO:0000256" key="3">
    <source>
        <dbReference type="PROSITE-ProRule" id="PRU00169"/>
    </source>
</evidence>
<dbReference type="CDD" id="cd17535">
    <property type="entry name" value="REC_NarL-like"/>
    <property type="match status" value="1"/>
</dbReference>
<dbReference type="PANTHER" id="PTHR45566:SF2">
    <property type="entry name" value="NARL SUBFAMILY"/>
    <property type="match status" value="1"/>
</dbReference>
<dbReference type="PANTHER" id="PTHR45566">
    <property type="entry name" value="HTH-TYPE TRANSCRIPTIONAL REGULATOR YHJB-RELATED"/>
    <property type="match status" value="1"/>
</dbReference>
<evidence type="ECO:0000259" key="4">
    <source>
        <dbReference type="PROSITE" id="PS50043"/>
    </source>
</evidence>
<dbReference type="Gene3D" id="1.10.10.10">
    <property type="entry name" value="Winged helix-like DNA-binding domain superfamily/Winged helix DNA-binding domain"/>
    <property type="match status" value="1"/>
</dbReference>
<evidence type="ECO:0000259" key="5">
    <source>
        <dbReference type="PROSITE" id="PS50110"/>
    </source>
</evidence>
<keyword evidence="2" id="KW-0238">DNA-binding</keyword>
<dbReference type="Proteomes" id="UP000243950">
    <property type="component" value="Unassembled WGS sequence"/>
</dbReference>
<dbReference type="PRINTS" id="PR00038">
    <property type="entry name" value="HTHLUXR"/>
</dbReference>
<dbReference type="InterPro" id="IPR058245">
    <property type="entry name" value="NreC/VraR/RcsB-like_REC"/>
</dbReference>
<dbReference type="InterPro" id="IPR036388">
    <property type="entry name" value="WH-like_DNA-bd_sf"/>
</dbReference>
<evidence type="ECO:0000313" key="7">
    <source>
        <dbReference type="Proteomes" id="UP000243950"/>
    </source>
</evidence>
<dbReference type="AlphaFoldDB" id="A0A1I1RL59"/>
<evidence type="ECO:0000313" key="6">
    <source>
        <dbReference type="EMBL" id="SFD31130.1"/>
    </source>
</evidence>
<protein>
    <submittedName>
        <fullName evidence="6">Two component transcriptional regulator, LuxR family</fullName>
    </submittedName>
</protein>